<dbReference type="Pfam" id="PF06831">
    <property type="entry name" value="H2TH"/>
    <property type="match status" value="1"/>
</dbReference>
<evidence type="ECO:0000256" key="15">
    <source>
        <dbReference type="PROSITE-ProRule" id="PRU00391"/>
    </source>
</evidence>
<evidence type="ECO:0000259" key="16">
    <source>
        <dbReference type="PROSITE" id="PS51066"/>
    </source>
</evidence>
<dbReference type="GeneID" id="303298607"/>
<keyword evidence="7" id="KW-0378">Hydrolase</keyword>
<dbReference type="SMART" id="SM00898">
    <property type="entry name" value="Fapy_DNA_glyco"/>
    <property type="match status" value="1"/>
</dbReference>
<reference evidence="19" key="1">
    <citation type="journal article" date="2019" name="Int. J. Syst. Evol. Microbiol.">
        <title>The Global Catalogue of Microorganisms (GCM) 10K type strain sequencing project: providing services to taxonomists for standard genome sequencing and annotation.</title>
        <authorList>
            <consortium name="The Broad Institute Genomics Platform"/>
            <consortium name="The Broad Institute Genome Sequencing Center for Infectious Disease"/>
            <person name="Wu L."/>
            <person name="Ma J."/>
        </authorList>
    </citation>
    <scope>NUCLEOTIDE SEQUENCE [LARGE SCALE GENOMIC DNA]</scope>
    <source>
        <strain evidence="19">CGMCC 1.16455</strain>
    </source>
</reference>
<evidence type="ECO:0000256" key="10">
    <source>
        <dbReference type="ARBA" id="ARBA00023204"/>
    </source>
</evidence>
<evidence type="ECO:0000256" key="1">
    <source>
        <dbReference type="ARBA" id="ARBA00001947"/>
    </source>
</evidence>
<dbReference type="Gene3D" id="3.20.190.10">
    <property type="entry name" value="MutM-like, N-terminal"/>
    <property type="match status" value="1"/>
</dbReference>
<keyword evidence="9" id="KW-0238">DNA-binding</keyword>
<dbReference type="EC" id="4.2.99.18" evidence="3"/>
<evidence type="ECO:0000256" key="4">
    <source>
        <dbReference type="ARBA" id="ARBA00022723"/>
    </source>
</evidence>
<keyword evidence="12" id="KW-0511">Multifunctional enzyme</keyword>
<dbReference type="PANTHER" id="PTHR42697:SF3">
    <property type="entry name" value="ENDONUCLEASE 8 1"/>
    <property type="match status" value="1"/>
</dbReference>
<dbReference type="PANTHER" id="PTHR42697">
    <property type="entry name" value="ENDONUCLEASE 8"/>
    <property type="match status" value="1"/>
</dbReference>
<keyword evidence="5" id="KW-0227">DNA damage</keyword>
<dbReference type="SUPFAM" id="SSF81624">
    <property type="entry name" value="N-terminal domain of MutM-like DNA repair proteins"/>
    <property type="match status" value="1"/>
</dbReference>
<evidence type="ECO:0000256" key="11">
    <source>
        <dbReference type="ARBA" id="ARBA00023239"/>
    </source>
</evidence>
<organism evidence="18 19">
    <name type="scientific">Brachybacterium tyrofermentans</name>
    <dbReference type="NCBI Taxonomy" id="47848"/>
    <lineage>
        <taxon>Bacteria</taxon>
        <taxon>Bacillati</taxon>
        <taxon>Actinomycetota</taxon>
        <taxon>Actinomycetes</taxon>
        <taxon>Micrococcales</taxon>
        <taxon>Dermabacteraceae</taxon>
        <taxon>Brachybacterium</taxon>
    </lineage>
</organism>
<dbReference type="Proteomes" id="UP001595937">
    <property type="component" value="Unassembled WGS sequence"/>
</dbReference>
<evidence type="ECO:0000259" key="17">
    <source>
        <dbReference type="PROSITE" id="PS51068"/>
    </source>
</evidence>
<dbReference type="PROSITE" id="PS51068">
    <property type="entry name" value="FPG_CAT"/>
    <property type="match status" value="1"/>
</dbReference>
<keyword evidence="11" id="KW-0456">Lyase</keyword>
<evidence type="ECO:0000256" key="2">
    <source>
        <dbReference type="ARBA" id="ARBA00009409"/>
    </source>
</evidence>
<dbReference type="InterPro" id="IPR015886">
    <property type="entry name" value="H2TH_FPG"/>
</dbReference>
<proteinExistence type="inferred from homology"/>
<evidence type="ECO:0000256" key="7">
    <source>
        <dbReference type="ARBA" id="ARBA00022801"/>
    </source>
</evidence>
<dbReference type="Pfam" id="PF06827">
    <property type="entry name" value="zf-FPG_IleRS"/>
    <property type="match status" value="1"/>
</dbReference>
<dbReference type="Gene3D" id="1.10.8.50">
    <property type="match status" value="1"/>
</dbReference>
<keyword evidence="8" id="KW-0862">Zinc</keyword>
<keyword evidence="6 15" id="KW-0863">Zinc-finger</keyword>
<dbReference type="SMART" id="SM01232">
    <property type="entry name" value="H2TH"/>
    <property type="match status" value="1"/>
</dbReference>
<dbReference type="InterPro" id="IPR000214">
    <property type="entry name" value="Znf_DNA_glyclase/AP_lyase"/>
</dbReference>
<evidence type="ECO:0000256" key="13">
    <source>
        <dbReference type="ARBA" id="ARBA00023295"/>
    </source>
</evidence>
<evidence type="ECO:0000256" key="3">
    <source>
        <dbReference type="ARBA" id="ARBA00012720"/>
    </source>
</evidence>
<dbReference type="CDD" id="cd08970">
    <property type="entry name" value="AcNei1_N"/>
    <property type="match status" value="1"/>
</dbReference>
<keyword evidence="19" id="KW-1185">Reference proteome</keyword>
<evidence type="ECO:0000256" key="14">
    <source>
        <dbReference type="ARBA" id="ARBA00044632"/>
    </source>
</evidence>
<feature type="domain" description="Formamidopyrimidine-DNA glycosylase catalytic" evidence="17">
    <location>
        <begin position="2"/>
        <end position="184"/>
    </location>
</feature>
<evidence type="ECO:0000256" key="8">
    <source>
        <dbReference type="ARBA" id="ARBA00022833"/>
    </source>
</evidence>
<protein>
    <recommendedName>
        <fullName evidence="3">DNA-(apurinic or apyrimidinic site) lyase</fullName>
        <ecNumber evidence="3">4.2.99.18</ecNumber>
    </recommendedName>
</protein>
<dbReference type="SUPFAM" id="SSF46946">
    <property type="entry name" value="S13-like H2TH domain"/>
    <property type="match status" value="1"/>
</dbReference>
<dbReference type="InterPro" id="IPR015887">
    <property type="entry name" value="DNA_glyclase_Znf_dom_DNA_BS"/>
</dbReference>
<comment type="catalytic activity">
    <reaction evidence="14">
        <text>2'-deoxyribonucleotide-(2'-deoxyribose 5'-phosphate)-2'-deoxyribonucleotide-DNA = a 3'-end 2'-deoxyribonucleotide-(2,3-dehydro-2,3-deoxyribose 5'-phosphate)-DNA + a 5'-end 5'-phospho-2'-deoxyribonucleoside-DNA + H(+)</text>
        <dbReference type="Rhea" id="RHEA:66592"/>
        <dbReference type="Rhea" id="RHEA-COMP:13180"/>
        <dbReference type="Rhea" id="RHEA-COMP:16897"/>
        <dbReference type="Rhea" id="RHEA-COMP:17067"/>
        <dbReference type="ChEBI" id="CHEBI:15378"/>
        <dbReference type="ChEBI" id="CHEBI:136412"/>
        <dbReference type="ChEBI" id="CHEBI:157695"/>
        <dbReference type="ChEBI" id="CHEBI:167181"/>
        <dbReference type="EC" id="4.2.99.18"/>
    </reaction>
</comment>
<evidence type="ECO:0000256" key="5">
    <source>
        <dbReference type="ARBA" id="ARBA00022763"/>
    </source>
</evidence>
<accession>A0ABW0FF99</accession>
<dbReference type="InterPro" id="IPR010979">
    <property type="entry name" value="Ribosomal_uS13-like_H2TH"/>
</dbReference>
<keyword evidence="4" id="KW-0479">Metal-binding</keyword>
<dbReference type="PROSITE" id="PS01242">
    <property type="entry name" value="ZF_FPG_1"/>
    <property type="match status" value="1"/>
</dbReference>
<comment type="similarity">
    <text evidence="2">Belongs to the FPG family.</text>
</comment>
<gene>
    <name evidence="18" type="ORF">ACFPK8_04335</name>
</gene>
<sequence length="351" mass="38351">MPEGHTVHRLAAALRAGFGDQRVRTSSPQGRFSEAADLDGWVLADAEAVGKHLFLAFVPDASVDPGAPVTRYVRVHLGLYGSWTFAGDEGFSSAHAIGAPRVRVGEREEGLDGGADGDGVGGDSDWRRIVPRPTTRLRLAGAHGIADLTGPTACEVVDAAGRQAVIDRLGPDPLRADADPRRFVDRVLASRTAIGVLLMNQDVVAGIGNIYRAEVLFRARLDPTVPGRDLTRGMVDGIWEDLVPLMEYGARTGRIVTTQPEHRDIEARILERSRGTRQNGDEDPDVVPREKSFYVYHRQTLPCRACGTVIRSADMAARTVFWCPRCQSVRTRRATWTREHPAATWALPARP</sequence>
<dbReference type="PROSITE" id="PS51066">
    <property type="entry name" value="ZF_FPG_2"/>
    <property type="match status" value="1"/>
</dbReference>
<dbReference type="SUPFAM" id="SSF57716">
    <property type="entry name" value="Glucocorticoid receptor-like (DNA-binding domain)"/>
    <property type="match status" value="1"/>
</dbReference>
<evidence type="ECO:0000256" key="9">
    <source>
        <dbReference type="ARBA" id="ARBA00023125"/>
    </source>
</evidence>
<evidence type="ECO:0000256" key="12">
    <source>
        <dbReference type="ARBA" id="ARBA00023268"/>
    </source>
</evidence>
<keyword evidence="10" id="KW-0234">DNA repair</keyword>
<dbReference type="RefSeq" id="WP_193116181.1">
    <property type="nucleotide sequence ID" value="NZ_BAAAIR010000046.1"/>
</dbReference>
<dbReference type="InterPro" id="IPR010663">
    <property type="entry name" value="Znf_FPG/IleRS"/>
</dbReference>
<evidence type="ECO:0000313" key="18">
    <source>
        <dbReference type="EMBL" id="MFC5296729.1"/>
    </source>
</evidence>
<comment type="cofactor">
    <cofactor evidence="1">
        <name>Zn(2+)</name>
        <dbReference type="ChEBI" id="CHEBI:29105"/>
    </cofactor>
</comment>
<keyword evidence="13" id="KW-0326">Glycosidase</keyword>
<feature type="domain" description="FPG-type" evidence="16">
    <location>
        <begin position="294"/>
        <end position="328"/>
    </location>
</feature>
<evidence type="ECO:0000313" key="19">
    <source>
        <dbReference type="Proteomes" id="UP001595937"/>
    </source>
</evidence>
<dbReference type="InterPro" id="IPR035937">
    <property type="entry name" value="FPG_N"/>
</dbReference>
<comment type="caution">
    <text evidence="18">The sequence shown here is derived from an EMBL/GenBank/DDBJ whole genome shotgun (WGS) entry which is preliminary data.</text>
</comment>
<name>A0ABW0FF99_9MICO</name>
<dbReference type="EMBL" id="JBHSLN010000012">
    <property type="protein sequence ID" value="MFC5296729.1"/>
    <property type="molecule type" value="Genomic_DNA"/>
</dbReference>
<evidence type="ECO:0000256" key="6">
    <source>
        <dbReference type="ARBA" id="ARBA00022771"/>
    </source>
</evidence>
<dbReference type="InterPro" id="IPR012319">
    <property type="entry name" value="FPG_cat"/>
</dbReference>